<keyword evidence="4 10" id="KW-0067">ATP-binding</keyword>
<organism evidence="10 11">
    <name type="scientific">Nostoc cf. edaphicum LEGE 07299</name>
    <dbReference type="NCBI Taxonomy" id="2777974"/>
    <lineage>
        <taxon>Bacteria</taxon>
        <taxon>Bacillati</taxon>
        <taxon>Cyanobacteriota</taxon>
        <taxon>Cyanophyceae</taxon>
        <taxon>Nostocales</taxon>
        <taxon>Nostocaceae</taxon>
        <taxon>Nostoc</taxon>
    </lineage>
</organism>
<comment type="caution">
    <text evidence="10">The sequence shown here is derived from an EMBL/GenBank/DDBJ whole genome shotgun (WGS) entry which is preliminary data.</text>
</comment>
<dbReference type="GO" id="GO:0005524">
    <property type="term" value="F:ATP binding"/>
    <property type="evidence" value="ECO:0007669"/>
    <property type="project" value="UniProtKB-KW"/>
</dbReference>
<evidence type="ECO:0000256" key="4">
    <source>
        <dbReference type="ARBA" id="ARBA00022840"/>
    </source>
</evidence>
<dbReference type="InterPro" id="IPR027417">
    <property type="entry name" value="P-loop_NTPase"/>
</dbReference>
<dbReference type="InterPro" id="IPR011527">
    <property type="entry name" value="ABC1_TM_dom"/>
</dbReference>
<feature type="domain" description="ABC transporter" evidence="8">
    <location>
        <begin position="385"/>
        <end position="627"/>
    </location>
</feature>
<evidence type="ECO:0000256" key="6">
    <source>
        <dbReference type="ARBA" id="ARBA00023136"/>
    </source>
</evidence>
<dbReference type="EMBL" id="JADEXF010000250">
    <property type="protein sequence ID" value="MBE9105187.1"/>
    <property type="molecule type" value="Genomic_DNA"/>
</dbReference>
<dbReference type="RefSeq" id="WP_194043196.1">
    <property type="nucleotide sequence ID" value="NZ_JADEXF010000250.1"/>
</dbReference>
<proteinExistence type="predicted"/>
<dbReference type="PROSITE" id="PS50929">
    <property type="entry name" value="ABC_TM1F"/>
    <property type="match status" value="1"/>
</dbReference>
<keyword evidence="2 7" id="KW-0812">Transmembrane</keyword>
<feature type="transmembrane region" description="Helical" evidence="7">
    <location>
        <begin position="264"/>
        <end position="284"/>
    </location>
</feature>
<evidence type="ECO:0000256" key="7">
    <source>
        <dbReference type="SAM" id="Phobius"/>
    </source>
</evidence>
<evidence type="ECO:0000256" key="5">
    <source>
        <dbReference type="ARBA" id="ARBA00022989"/>
    </source>
</evidence>
<evidence type="ECO:0000259" key="8">
    <source>
        <dbReference type="PROSITE" id="PS50893"/>
    </source>
</evidence>
<keyword evidence="5 7" id="KW-1133">Transmembrane helix</keyword>
<keyword evidence="11" id="KW-1185">Reference proteome</keyword>
<dbReference type="Proteomes" id="UP000647836">
    <property type="component" value="Unassembled WGS sequence"/>
</dbReference>
<evidence type="ECO:0000256" key="3">
    <source>
        <dbReference type="ARBA" id="ARBA00022741"/>
    </source>
</evidence>
<dbReference type="PANTHER" id="PTHR43394">
    <property type="entry name" value="ATP-DEPENDENT PERMEASE MDL1, MITOCHONDRIAL"/>
    <property type="match status" value="1"/>
</dbReference>
<dbReference type="SMART" id="SM00382">
    <property type="entry name" value="AAA"/>
    <property type="match status" value="1"/>
</dbReference>
<dbReference type="Gene3D" id="3.40.50.300">
    <property type="entry name" value="P-loop containing nucleotide triphosphate hydrolases"/>
    <property type="match status" value="1"/>
</dbReference>
<evidence type="ECO:0000259" key="9">
    <source>
        <dbReference type="PROSITE" id="PS50929"/>
    </source>
</evidence>
<dbReference type="PROSITE" id="PS50893">
    <property type="entry name" value="ABC_TRANSPORTER_2"/>
    <property type="match status" value="1"/>
</dbReference>
<reference evidence="10 11" key="1">
    <citation type="submission" date="2020-10" db="EMBL/GenBank/DDBJ databases">
        <authorList>
            <person name="Castelo-Branco R."/>
            <person name="Eusebio N."/>
            <person name="Adriana R."/>
            <person name="Vieira A."/>
            <person name="Brugerolle De Fraissinette N."/>
            <person name="Rezende De Castro R."/>
            <person name="Schneider M.P."/>
            <person name="Vasconcelos V."/>
            <person name="Leao P.N."/>
        </authorList>
    </citation>
    <scope>NUCLEOTIDE SEQUENCE [LARGE SCALE GENOMIC DNA]</scope>
    <source>
        <strain evidence="10 11">LEGE 07299</strain>
    </source>
</reference>
<keyword evidence="6 7" id="KW-0472">Membrane</keyword>
<evidence type="ECO:0000256" key="1">
    <source>
        <dbReference type="ARBA" id="ARBA00004651"/>
    </source>
</evidence>
<dbReference type="SUPFAM" id="SSF52540">
    <property type="entry name" value="P-loop containing nucleoside triphosphate hydrolases"/>
    <property type="match status" value="1"/>
</dbReference>
<evidence type="ECO:0000256" key="2">
    <source>
        <dbReference type="ARBA" id="ARBA00022692"/>
    </source>
</evidence>
<dbReference type="Gene3D" id="1.20.1560.10">
    <property type="entry name" value="ABC transporter type 1, transmembrane domain"/>
    <property type="match status" value="1"/>
</dbReference>
<feature type="domain" description="ABC transmembrane type-1" evidence="9">
    <location>
        <begin position="30"/>
        <end position="325"/>
    </location>
</feature>
<keyword evidence="3" id="KW-0547">Nucleotide-binding</keyword>
<dbReference type="SUPFAM" id="SSF90123">
    <property type="entry name" value="ABC transporter transmembrane region"/>
    <property type="match status" value="1"/>
</dbReference>
<protein>
    <submittedName>
        <fullName evidence="10">ABC transporter ATP-binding protein</fullName>
    </submittedName>
</protein>
<dbReference type="InterPro" id="IPR039421">
    <property type="entry name" value="Type_1_exporter"/>
</dbReference>
<sequence>MQIIEISPFQAFRRSVATVIQVVPKELRYVTILTLVGGAGPAIAIWLNKTIIDEITRLLSTGTTQNAIALILSQPLLLSSIAGSLLVNLVSDAIANINAFVYSSLRDRVFGFVQGQVIEKVATFEDIALFETPDLLNLVQLTEKGVQRLPELCLRLVTMLEGIFIFIPAILLSVSLAWWVPLILFSCVTPVMYVQVKYRKQAWGVERTQASVFREMNLYKTVLTGETYAKEIRLFSLQPLLLERWHGLYRTIFRAMEQIRRRGTTAVIGWSLLSGLGLALPYIYVIQGVLGGTHTLGDLALYTGVILEVRRSLDNLMSGGSELYNIALATTPIFQLLELEPQLSRSHAELQSKSVTKVWEKVRESAANNRNFQRNGNDRRSQTGIDIKNLSFTYPNSDRPILKNINLTIHPNEMIVLVGENGAGKTTLAKLLCRLYDPSQGAIIWNGQDLRSLPLEDLRSRIDVVMQDYARFPTTVRENVAFGDLVKMQDDDAITEAIAEAGLARVISNLDRGLETLLGKQLEGGIDLSGGQWQRLAIARALLRLSPAELVILDEPTANLDPKTEHEIYNILRNLAKGRIAVVVSHRLALAKLADRVVVLEHGQIIEVGTHDELMALGGQYHLMFCRQASSYN</sequence>
<comment type="subcellular location">
    <subcellularLocation>
        <location evidence="1">Cell membrane</location>
        <topology evidence="1">Multi-pass membrane protein</topology>
    </subcellularLocation>
</comment>
<dbReference type="InterPro" id="IPR036640">
    <property type="entry name" value="ABC1_TM_sf"/>
</dbReference>
<dbReference type="InterPro" id="IPR003439">
    <property type="entry name" value="ABC_transporter-like_ATP-bd"/>
</dbReference>
<dbReference type="PROSITE" id="PS00211">
    <property type="entry name" value="ABC_TRANSPORTER_1"/>
    <property type="match status" value="1"/>
</dbReference>
<gene>
    <name evidence="10" type="ORF">IQ229_09625</name>
</gene>
<dbReference type="Pfam" id="PF00005">
    <property type="entry name" value="ABC_tran"/>
    <property type="match status" value="1"/>
</dbReference>
<evidence type="ECO:0000313" key="11">
    <source>
        <dbReference type="Proteomes" id="UP000647836"/>
    </source>
</evidence>
<name>A0ABR9TXP2_9NOSO</name>
<dbReference type="PANTHER" id="PTHR43394:SF1">
    <property type="entry name" value="ATP-BINDING CASSETTE SUB-FAMILY B MEMBER 10, MITOCHONDRIAL"/>
    <property type="match status" value="1"/>
</dbReference>
<dbReference type="InterPro" id="IPR017871">
    <property type="entry name" value="ABC_transporter-like_CS"/>
</dbReference>
<dbReference type="InterPro" id="IPR003593">
    <property type="entry name" value="AAA+_ATPase"/>
</dbReference>
<evidence type="ECO:0000313" key="10">
    <source>
        <dbReference type="EMBL" id="MBE9105187.1"/>
    </source>
</evidence>
<accession>A0ABR9TXP2</accession>